<reference evidence="3" key="1">
    <citation type="journal article" date="2019" name="Nat. Commun.">
        <title>The genome of broomcorn millet.</title>
        <authorList>
            <person name="Zou C."/>
            <person name="Miki D."/>
            <person name="Li D."/>
            <person name="Tang Q."/>
            <person name="Xiao L."/>
            <person name="Rajput S."/>
            <person name="Deng P."/>
            <person name="Jia W."/>
            <person name="Huang R."/>
            <person name="Zhang M."/>
            <person name="Sun Y."/>
            <person name="Hu J."/>
            <person name="Fu X."/>
            <person name="Schnable P.S."/>
            <person name="Li F."/>
            <person name="Zhang H."/>
            <person name="Feng B."/>
            <person name="Zhu X."/>
            <person name="Liu R."/>
            <person name="Schnable J.C."/>
            <person name="Zhu J.-K."/>
            <person name="Zhang H."/>
        </authorList>
    </citation>
    <scope>NUCLEOTIDE SEQUENCE [LARGE SCALE GENOMIC DNA]</scope>
</reference>
<evidence type="ECO:0000256" key="1">
    <source>
        <dbReference type="SAM" id="MobiDB-lite"/>
    </source>
</evidence>
<dbReference type="STRING" id="4540.A0A3L6RMN9"/>
<dbReference type="PANTHER" id="PTHR46504:SF4">
    <property type="entry name" value="METALLO-BETA-LACTAMASE DOMAIN-CONTAINING PROTEIN"/>
    <property type="match status" value="1"/>
</dbReference>
<accession>A0A3L6RMN9</accession>
<dbReference type="Proteomes" id="UP000275267">
    <property type="component" value="Unassembled WGS sequence"/>
</dbReference>
<keyword evidence="3" id="KW-1185">Reference proteome</keyword>
<dbReference type="EMBL" id="PQIB02000007">
    <property type="protein sequence ID" value="RLN07096.1"/>
    <property type="molecule type" value="Genomic_DNA"/>
</dbReference>
<evidence type="ECO:0000313" key="3">
    <source>
        <dbReference type="Proteomes" id="UP000275267"/>
    </source>
</evidence>
<feature type="compositionally biased region" description="Low complexity" evidence="1">
    <location>
        <begin position="1"/>
        <end position="24"/>
    </location>
</feature>
<dbReference type="SUPFAM" id="SSF56281">
    <property type="entry name" value="Metallo-hydrolase/oxidoreductase"/>
    <property type="match status" value="1"/>
</dbReference>
<protein>
    <submittedName>
        <fullName evidence="2">Nuclear ribonuclease Z-like</fullName>
    </submittedName>
</protein>
<organism evidence="2 3">
    <name type="scientific">Panicum miliaceum</name>
    <name type="common">Proso millet</name>
    <name type="synonym">Broomcorn millet</name>
    <dbReference type="NCBI Taxonomy" id="4540"/>
    <lineage>
        <taxon>Eukaryota</taxon>
        <taxon>Viridiplantae</taxon>
        <taxon>Streptophyta</taxon>
        <taxon>Embryophyta</taxon>
        <taxon>Tracheophyta</taxon>
        <taxon>Spermatophyta</taxon>
        <taxon>Magnoliopsida</taxon>
        <taxon>Liliopsida</taxon>
        <taxon>Poales</taxon>
        <taxon>Poaceae</taxon>
        <taxon>PACMAD clade</taxon>
        <taxon>Panicoideae</taxon>
        <taxon>Panicodae</taxon>
        <taxon>Paniceae</taxon>
        <taxon>Panicinae</taxon>
        <taxon>Panicum</taxon>
        <taxon>Panicum sect. Panicum</taxon>
    </lineage>
</organism>
<name>A0A3L6RMN9_PANMI</name>
<dbReference type="PANTHER" id="PTHR46504">
    <property type="entry name" value="TRNASE Z TRZ1"/>
    <property type="match status" value="1"/>
</dbReference>
<dbReference type="InterPro" id="IPR036866">
    <property type="entry name" value="RibonucZ/Hydroxyglut_hydro"/>
</dbReference>
<feature type="region of interest" description="Disordered" evidence="1">
    <location>
        <begin position="1"/>
        <end position="29"/>
    </location>
</feature>
<evidence type="ECO:0000313" key="2">
    <source>
        <dbReference type="EMBL" id="RLN07096.1"/>
    </source>
</evidence>
<sequence length="308" mass="33960">MANGSKPPAAAADDSGAPSTSAPARPRSTQRFEIEGYAVEGVSIAGHETCVMFPSLSLAFDIGRCPPPAVSRDLLFISHAHTDHIGGLPLHVATRGRRGMRLPTVFVPACLAGLVRRLFEVHRAMDRSDLDHKLVLLEVGEEYELRRDLRVRSFRTYHVVPSQVRTGYVIYKLKQKLKDEYAGLPGKELSSLRKSGVEIMNTVSTSEIAFTGDTMSDFILDPDNADVLKAKILVVESTYIDDSKSIEDAREKGHTHLSEIASLSDKLENKAILLNHFSSRYTAEDIDAAINRLPPSLRSRVHALKEGF</sequence>
<dbReference type="OrthoDB" id="527344at2759"/>
<gene>
    <name evidence="2" type="ORF">C2845_PM11G01020</name>
</gene>
<proteinExistence type="predicted"/>
<dbReference type="AlphaFoldDB" id="A0A3L6RMN9"/>
<dbReference type="Gene3D" id="3.60.15.10">
    <property type="entry name" value="Ribonuclease Z/Hydroxyacylglutathione hydrolase-like"/>
    <property type="match status" value="1"/>
</dbReference>
<comment type="caution">
    <text evidence="2">The sequence shown here is derived from an EMBL/GenBank/DDBJ whole genome shotgun (WGS) entry which is preliminary data.</text>
</comment>